<keyword evidence="17" id="KW-1185">Reference proteome</keyword>
<dbReference type="GO" id="GO:0016757">
    <property type="term" value="F:glycosyltransferase activity"/>
    <property type="evidence" value="ECO:0007669"/>
    <property type="project" value="UniProtKB-KW"/>
</dbReference>
<dbReference type="Pfam" id="PF03071">
    <property type="entry name" value="GNT-I"/>
    <property type="match status" value="1"/>
</dbReference>
<gene>
    <name evidence="16" type="ORF">PF327_05795</name>
</gene>
<dbReference type="EMBL" id="JAQIBC010000003">
    <property type="protein sequence ID" value="MDM5263708.1"/>
    <property type="molecule type" value="Genomic_DNA"/>
</dbReference>
<evidence type="ECO:0000256" key="13">
    <source>
        <dbReference type="ARBA" id="ARBA00038949"/>
    </source>
</evidence>
<evidence type="ECO:0000256" key="11">
    <source>
        <dbReference type="ARBA" id="ARBA00023136"/>
    </source>
</evidence>
<dbReference type="InterPro" id="IPR052261">
    <property type="entry name" value="Glycosyltransferase_13"/>
</dbReference>
<dbReference type="RefSeq" id="WP_289401687.1">
    <property type="nucleotide sequence ID" value="NZ_JAQIBC010000003.1"/>
</dbReference>
<dbReference type="Gene3D" id="3.90.550.10">
    <property type="entry name" value="Spore Coat Polysaccharide Biosynthesis Protein SpsA, Chain A"/>
    <property type="match status" value="1"/>
</dbReference>
<proteinExistence type="predicted"/>
<dbReference type="PANTHER" id="PTHR10468:SF0">
    <property type="entry name" value="ALPHA-1,3-MANNOSYL-GLYCOPROTEIN 2-BETA-N-ACETYLGLUCOSAMINYLTRANSFERASE"/>
    <property type="match status" value="1"/>
</dbReference>
<evidence type="ECO:0000256" key="2">
    <source>
        <dbReference type="ARBA" id="ARBA00004323"/>
    </source>
</evidence>
<name>A0ABT7QRK2_9BACT</name>
<evidence type="ECO:0000256" key="10">
    <source>
        <dbReference type="ARBA" id="ARBA00023034"/>
    </source>
</evidence>
<keyword evidence="9" id="KW-1133">Transmembrane helix</keyword>
<evidence type="ECO:0000313" key="17">
    <source>
        <dbReference type="Proteomes" id="UP001169066"/>
    </source>
</evidence>
<evidence type="ECO:0000256" key="3">
    <source>
        <dbReference type="ARBA" id="ARBA00004922"/>
    </source>
</evidence>
<keyword evidence="10" id="KW-0333">Golgi apparatus</keyword>
<evidence type="ECO:0000313" key="16">
    <source>
        <dbReference type="EMBL" id="MDM5263708.1"/>
    </source>
</evidence>
<keyword evidence="8" id="KW-0735">Signal-anchor</keyword>
<evidence type="ECO:0000256" key="7">
    <source>
        <dbReference type="ARBA" id="ARBA00022723"/>
    </source>
</evidence>
<dbReference type="Proteomes" id="UP001169066">
    <property type="component" value="Unassembled WGS sequence"/>
</dbReference>
<evidence type="ECO:0000256" key="8">
    <source>
        <dbReference type="ARBA" id="ARBA00022968"/>
    </source>
</evidence>
<keyword evidence="12" id="KW-0464">Manganese</keyword>
<comment type="cofactor">
    <cofactor evidence="1">
        <name>Mn(2+)</name>
        <dbReference type="ChEBI" id="CHEBI:29035"/>
    </cofactor>
</comment>
<keyword evidence="11" id="KW-0472">Membrane</keyword>
<evidence type="ECO:0000256" key="14">
    <source>
        <dbReference type="ARBA" id="ARBA00041712"/>
    </source>
</evidence>
<evidence type="ECO:0000256" key="12">
    <source>
        <dbReference type="ARBA" id="ARBA00023211"/>
    </source>
</evidence>
<comment type="pathway">
    <text evidence="3">Protein modification; protein glycosylation.</text>
</comment>
<organism evidence="16 17">
    <name type="scientific">Sulfurovum xiamenensis</name>
    <dbReference type="NCBI Taxonomy" id="3019066"/>
    <lineage>
        <taxon>Bacteria</taxon>
        <taxon>Pseudomonadati</taxon>
        <taxon>Campylobacterota</taxon>
        <taxon>Epsilonproteobacteria</taxon>
        <taxon>Campylobacterales</taxon>
        <taxon>Sulfurovaceae</taxon>
        <taxon>Sulfurovum</taxon>
    </lineage>
</organism>
<dbReference type="EC" id="2.4.1.101" evidence="13"/>
<dbReference type="InterPro" id="IPR029044">
    <property type="entry name" value="Nucleotide-diphossugar_trans"/>
</dbReference>
<reference evidence="16" key="1">
    <citation type="submission" date="2023-01" db="EMBL/GenBank/DDBJ databases">
        <title>Sulfurovum sp. XTW-4 genome assembly.</title>
        <authorList>
            <person name="Wang J."/>
        </authorList>
    </citation>
    <scope>NUCLEOTIDE SEQUENCE</scope>
    <source>
        <strain evidence="16">XTW-4</strain>
    </source>
</reference>
<keyword evidence="6" id="KW-0812">Transmembrane</keyword>
<keyword evidence="4 16" id="KW-0328">Glycosyltransferase</keyword>
<protein>
    <recommendedName>
        <fullName evidence="13">alpha-1,3-mannosyl-glycoprotein 2-beta-N-acetylglucosaminyltransferase</fullName>
        <ecNumber evidence="13">2.4.1.101</ecNumber>
    </recommendedName>
    <alternativeName>
        <fullName evidence="14">N-glycosyl-oligosaccharide-glycoprotein N-acetylglucosaminyltransferase I</fullName>
    </alternativeName>
</protein>
<evidence type="ECO:0000256" key="6">
    <source>
        <dbReference type="ARBA" id="ARBA00022692"/>
    </source>
</evidence>
<dbReference type="PANTHER" id="PTHR10468">
    <property type="entry name" value="PROTEIN O-LINKED-MANNOSE BETA-1,2-N-ACETYLGLUCOSAMINYLTRANSFERASE 1/ALPHA-1,3-MANNOSYL-GLYCOPROTEIN 2-BETA-N-ACETYLGLUCOSAMINYLTRANSFERASE"/>
    <property type="match status" value="1"/>
</dbReference>
<comment type="catalytic activity">
    <reaction evidence="15">
        <text>N(4)-(alpha-D-Man-(1-&gt;3)-[alpha-D-Man-(1-&gt;3)-[alpha-D-Man-(1-&gt;6)]-alpha-D-Man-(1-&gt;6)]-beta-D-Man-(1-&gt;4)-beta-D-GlcNAc-(1-&gt;4)-beta-D-GlcNAc)-L-asparaginyl-[protein] (N-glucan mannose isomer 5A1,2) + UDP-N-acetyl-alpha-D-glucosamine = N(4)-{beta-D-GlcNAc-(1-&gt;2)-alpha-D-Man-(1-&gt;3)-[alpha-D-Man-(1-&gt;3)-[alpha-D-Man-(1-&gt;6)]-alpha-D-Man-(1-&gt;6)]-beta-D-Man-(1-&gt;4)-beta-D-GlcNAc-(1-&gt;4)-beta-D-GlcNAc}-L-asparaginyl-[protein] + UDP + H(+)</text>
        <dbReference type="Rhea" id="RHEA:11456"/>
        <dbReference type="Rhea" id="RHEA-COMP:14367"/>
        <dbReference type="Rhea" id="RHEA-COMP:14368"/>
        <dbReference type="ChEBI" id="CHEBI:15378"/>
        <dbReference type="ChEBI" id="CHEBI:57705"/>
        <dbReference type="ChEBI" id="CHEBI:58223"/>
        <dbReference type="ChEBI" id="CHEBI:59087"/>
        <dbReference type="ChEBI" id="CHEBI:60625"/>
        <dbReference type="EC" id="2.4.1.101"/>
    </reaction>
</comment>
<evidence type="ECO:0000256" key="5">
    <source>
        <dbReference type="ARBA" id="ARBA00022679"/>
    </source>
</evidence>
<evidence type="ECO:0000256" key="15">
    <source>
        <dbReference type="ARBA" id="ARBA00049421"/>
    </source>
</evidence>
<evidence type="ECO:0000256" key="9">
    <source>
        <dbReference type="ARBA" id="ARBA00022989"/>
    </source>
</evidence>
<keyword evidence="7" id="KW-0479">Metal-binding</keyword>
<comment type="subcellular location">
    <subcellularLocation>
        <location evidence="2">Golgi apparatus membrane</location>
        <topology evidence="2">Single-pass type II membrane protein</topology>
    </subcellularLocation>
</comment>
<evidence type="ECO:0000256" key="1">
    <source>
        <dbReference type="ARBA" id="ARBA00001936"/>
    </source>
</evidence>
<dbReference type="InterPro" id="IPR004139">
    <property type="entry name" value="Glyco_trans_13"/>
</dbReference>
<comment type="caution">
    <text evidence="16">The sequence shown here is derived from an EMBL/GenBank/DDBJ whole genome shotgun (WGS) entry which is preliminary data.</text>
</comment>
<evidence type="ECO:0000256" key="4">
    <source>
        <dbReference type="ARBA" id="ARBA00022676"/>
    </source>
</evidence>
<accession>A0ABT7QRK2</accession>
<dbReference type="SUPFAM" id="SSF53448">
    <property type="entry name" value="Nucleotide-diphospho-sugar transferases"/>
    <property type="match status" value="1"/>
</dbReference>
<sequence>MKNCLAPIVIFTYRRLINQTIESLLSNELAQDSELYIFSDGSKNENDLEDVIEVRKYLQTIEGFKSIKIIESEVNKGLADSIIDGVTQVIDKYGKVIVLEDDLIVSTDFLEYMNGALNFYEKDKKIWSISGYGPKLPCLANYNDDIYLTVRGSSWGWATWKDRWNTIDWHIKDWNTFQKNKDLIEKFNLGGNDLYKMLELQMLGKIDSWAIRWCYNQFKFDSYTVYPKKSKIINDGFSDEKGTHNSGVNNKWITELDNKTITFNDTTIKKEIIECFQHYHNLSLITKIGYFLKKNTGYKIAKKFYKYLKNQ</sequence>
<keyword evidence="5 16" id="KW-0808">Transferase</keyword>